<dbReference type="PANTHER" id="PTHR13050:SF7">
    <property type="entry name" value="VESICLE TRANSPORT PROTEIN USE1"/>
    <property type="match status" value="1"/>
</dbReference>
<evidence type="ECO:0000256" key="4">
    <source>
        <dbReference type="ARBA" id="ARBA00022692"/>
    </source>
</evidence>
<evidence type="ECO:0000256" key="1">
    <source>
        <dbReference type="ARBA" id="ARBA00004163"/>
    </source>
</evidence>
<evidence type="ECO:0000313" key="12">
    <source>
        <dbReference type="EMBL" id="KAI3435499.1"/>
    </source>
</evidence>
<evidence type="ECO:0000256" key="9">
    <source>
        <dbReference type="ARBA" id="ARBA00023136"/>
    </source>
</evidence>
<dbReference type="InterPro" id="IPR019150">
    <property type="entry name" value="Vesicle_transport_protein_Use1"/>
</dbReference>
<dbReference type="CDD" id="cd15860">
    <property type="entry name" value="SNARE_USE1"/>
    <property type="match status" value="1"/>
</dbReference>
<dbReference type="AlphaFoldDB" id="A0A9D4TUT7"/>
<evidence type="ECO:0008006" key="14">
    <source>
        <dbReference type="Google" id="ProtNLM"/>
    </source>
</evidence>
<evidence type="ECO:0000256" key="8">
    <source>
        <dbReference type="ARBA" id="ARBA00022989"/>
    </source>
</evidence>
<comment type="subcellular location">
    <subcellularLocation>
        <location evidence="1">Endoplasmic reticulum membrane</location>
        <topology evidence="1">Single-pass type IV membrane protein</topology>
    </subcellularLocation>
</comment>
<feature type="region of interest" description="Disordered" evidence="10">
    <location>
        <begin position="277"/>
        <end position="305"/>
    </location>
</feature>
<dbReference type="Proteomes" id="UP001055712">
    <property type="component" value="Unassembled WGS sequence"/>
</dbReference>
<evidence type="ECO:0000256" key="11">
    <source>
        <dbReference type="SAM" id="Phobius"/>
    </source>
</evidence>
<evidence type="ECO:0000256" key="10">
    <source>
        <dbReference type="SAM" id="MobiDB-lite"/>
    </source>
</evidence>
<evidence type="ECO:0000256" key="3">
    <source>
        <dbReference type="ARBA" id="ARBA00022448"/>
    </source>
</evidence>
<accession>A0A9D4TUT7</accession>
<comment type="similarity">
    <text evidence="2">Belongs to the USE1 family.</text>
</comment>
<evidence type="ECO:0000256" key="7">
    <source>
        <dbReference type="ARBA" id="ARBA00022927"/>
    </source>
</evidence>
<reference evidence="12" key="2">
    <citation type="submission" date="2020-11" db="EMBL/GenBank/DDBJ databases">
        <authorList>
            <person name="Cecchin M."/>
            <person name="Marcolungo L."/>
            <person name="Rossato M."/>
            <person name="Girolomoni L."/>
            <person name="Cosentino E."/>
            <person name="Cuine S."/>
            <person name="Li-Beisson Y."/>
            <person name="Delledonne M."/>
            <person name="Ballottari M."/>
        </authorList>
    </citation>
    <scope>NUCLEOTIDE SEQUENCE</scope>
    <source>
        <strain evidence="12">211/11P</strain>
        <tissue evidence="12">Whole cell</tissue>
    </source>
</reference>
<evidence type="ECO:0000256" key="2">
    <source>
        <dbReference type="ARBA" id="ARBA00007891"/>
    </source>
</evidence>
<feature type="compositionally biased region" description="Basic and acidic residues" evidence="10">
    <location>
        <begin position="150"/>
        <end position="164"/>
    </location>
</feature>
<evidence type="ECO:0000256" key="5">
    <source>
        <dbReference type="ARBA" id="ARBA00022824"/>
    </source>
</evidence>
<proteinExistence type="inferred from homology"/>
<organism evidence="12 13">
    <name type="scientific">Chlorella vulgaris</name>
    <name type="common">Green alga</name>
    <dbReference type="NCBI Taxonomy" id="3077"/>
    <lineage>
        <taxon>Eukaryota</taxon>
        <taxon>Viridiplantae</taxon>
        <taxon>Chlorophyta</taxon>
        <taxon>core chlorophytes</taxon>
        <taxon>Trebouxiophyceae</taxon>
        <taxon>Chlorellales</taxon>
        <taxon>Chlorellaceae</taxon>
        <taxon>Chlorella clade</taxon>
        <taxon>Chlorella</taxon>
    </lineage>
</organism>
<feature type="compositionally biased region" description="Pro residues" evidence="10">
    <location>
        <begin position="277"/>
        <end position="291"/>
    </location>
</feature>
<dbReference type="GO" id="GO:0015031">
    <property type="term" value="P:protein transport"/>
    <property type="evidence" value="ECO:0007669"/>
    <property type="project" value="UniProtKB-KW"/>
</dbReference>
<feature type="transmembrane region" description="Helical" evidence="11">
    <location>
        <begin position="236"/>
        <end position="260"/>
    </location>
</feature>
<comment type="caution">
    <text evidence="12">The sequence shown here is derived from an EMBL/GenBank/DDBJ whole genome shotgun (WGS) entry which is preliminary data.</text>
</comment>
<feature type="compositionally biased region" description="Low complexity" evidence="10">
    <location>
        <begin position="109"/>
        <end position="135"/>
    </location>
</feature>
<gene>
    <name evidence="12" type="ORF">D9Q98_001565</name>
</gene>
<dbReference type="GO" id="GO:0031201">
    <property type="term" value="C:SNARE complex"/>
    <property type="evidence" value="ECO:0007669"/>
    <property type="project" value="TreeGrafter"/>
</dbReference>
<name>A0A9D4TUT7_CHLVU</name>
<dbReference type="GO" id="GO:0005789">
    <property type="term" value="C:endoplasmic reticulum membrane"/>
    <property type="evidence" value="ECO:0007669"/>
    <property type="project" value="UniProtKB-SubCell"/>
</dbReference>
<protein>
    <recommendedName>
        <fullName evidence="14">Vesicle transport protein USE1</fullName>
    </recommendedName>
</protein>
<dbReference type="EMBL" id="SIDB01000002">
    <property type="protein sequence ID" value="KAI3435499.1"/>
    <property type="molecule type" value="Genomic_DNA"/>
</dbReference>
<keyword evidence="7" id="KW-0653">Protein transport</keyword>
<dbReference type="GO" id="GO:0005484">
    <property type="term" value="F:SNAP receptor activity"/>
    <property type="evidence" value="ECO:0007669"/>
    <property type="project" value="TreeGrafter"/>
</dbReference>
<dbReference type="OrthoDB" id="4506189at2759"/>
<keyword evidence="5" id="KW-0256">Endoplasmic reticulum</keyword>
<evidence type="ECO:0000256" key="6">
    <source>
        <dbReference type="ARBA" id="ARBA00022892"/>
    </source>
</evidence>
<dbReference type="Pfam" id="PF09753">
    <property type="entry name" value="Use1"/>
    <property type="match status" value="1"/>
</dbReference>
<keyword evidence="4 11" id="KW-0812">Transmembrane</keyword>
<evidence type="ECO:0000313" key="13">
    <source>
        <dbReference type="Proteomes" id="UP001055712"/>
    </source>
</evidence>
<feature type="region of interest" description="Disordered" evidence="10">
    <location>
        <begin position="107"/>
        <end position="172"/>
    </location>
</feature>
<keyword evidence="9 11" id="KW-0472">Membrane</keyword>
<keyword evidence="6" id="KW-0931">ER-Golgi transport</keyword>
<sequence>MDTLPSPTSGLFLETSFRRLLASCEDIVGGTSVGRSDLIGNWKHSPVFHHYVETLQEQLSDLETSAGSRVPRQLMQQYNAHVEALANQLEKAEVPAYCTITRASVALPQQQQQQQRSPAVAGGAPAAMAPPVAVARTPQLPSRPAARLPPEPDIRRDAARKSDGGGRLQTQQQLHEDLTEELAGLAAQLKSSTQAIEGKLKERGQLLDGTEAALDTSLQKTRESKDKAAAVHKRGRANFCLTCLVMLIIGLLFAGMYLFIKMTRLAGYRAAAPMQPPAALPPPQSEPPPPHSSHGVPVYEQHYDL</sequence>
<keyword evidence="8 11" id="KW-1133">Transmembrane helix</keyword>
<keyword evidence="3" id="KW-0813">Transport</keyword>
<dbReference type="PANTHER" id="PTHR13050">
    <property type="entry name" value="USE1-LIKE PROTEIN"/>
    <property type="match status" value="1"/>
</dbReference>
<reference evidence="12" key="1">
    <citation type="journal article" date="2019" name="Plant J.">
        <title>Chlorella vulgaris genome assembly and annotation reveals the molecular basis for metabolic acclimation to high light conditions.</title>
        <authorList>
            <person name="Cecchin M."/>
            <person name="Marcolungo L."/>
            <person name="Rossato M."/>
            <person name="Girolomoni L."/>
            <person name="Cosentino E."/>
            <person name="Cuine S."/>
            <person name="Li-Beisson Y."/>
            <person name="Delledonne M."/>
            <person name="Ballottari M."/>
        </authorList>
    </citation>
    <scope>NUCLEOTIDE SEQUENCE</scope>
    <source>
        <strain evidence="12">211/11P</strain>
    </source>
</reference>
<keyword evidence="13" id="KW-1185">Reference proteome</keyword>
<dbReference type="GO" id="GO:0006890">
    <property type="term" value="P:retrograde vesicle-mediated transport, Golgi to endoplasmic reticulum"/>
    <property type="evidence" value="ECO:0007669"/>
    <property type="project" value="TreeGrafter"/>
</dbReference>